<evidence type="ECO:0000313" key="8">
    <source>
        <dbReference type="Proteomes" id="UP000247409"/>
    </source>
</evidence>
<dbReference type="Gene3D" id="3.40.1090.10">
    <property type="entry name" value="Cytosolic phospholipase A2 catalytic domain"/>
    <property type="match status" value="1"/>
</dbReference>
<gene>
    <name evidence="7" type="ORF">BWQ96_04403</name>
</gene>
<sequence length="796" mass="86458">MADEVNSTIPCFLPPPLLNSPLRPNQTNTEYEGKSSTAPHCVSHPTPQNPLRTLFSILNPFRAAPETSGPDDSDGLHARLRARAEDDGVKARLAARRDRVAKPLPAPKRRRRPPSEAPRLVSARTPQYGIPESRLYELVSEATRRREEVANRDVVALLPYDLQRKVFDEIISNKVRKVSVHKDNGVVPEERPDAGWMSAVWGFAGSAVRFATFRDFRKGKEASDDSTSVAAYAAAVEHNNRMAADADVGNSAASAYAAAAAIATSASAVSPSDAEVAGLKAAVAAARAINSEDEATVYLDTVGVVPLLTAARVLNGGDKASALTALANLAILVPKSRCVMLKADEQLVRNLTNVIQKPGRFGVHAVGGLWHTEAVVSGTHLLGSLALARGAGQDARKVMARDKELIRGLTRLAGGLKNGEPEGAARAARRALGALGVNKWWPRMPGQRGLRILCIDGGGTRAIMAFETLKQLKKTTGCEIHELFDIIGGTSTGAIVAASIGIVHKTVEEVEVLYRDMIGKIFAKHPVNGPKMLLTRAYYDTSVLESTLKQECGKGIFIDSMAEENMNRVFVVSSVMSRNPKELHIFRNYTYPLGHESRYDGTTEAQLWEGLRASSAAPTFFSEIRVDGELHADGAIVANNPTAVALHETKCIYPGVPIELVVSLGNGLSPAAVQEEKEKGKKNVGWGDVVGSIVASATATEVVHHAMQDLFPEDKYFRFNPTTENTQIDETHPETLATFVKEAREYIAKNRDDFDKVARILRPKTPRSLWRRFRDALSKELQELQSGSDDDLYLPN</sequence>
<evidence type="ECO:0000256" key="3">
    <source>
        <dbReference type="ARBA" id="ARBA00023098"/>
    </source>
</evidence>
<dbReference type="PANTHER" id="PTHR24185">
    <property type="entry name" value="CALCIUM-INDEPENDENT PHOSPHOLIPASE A2-GAMMA"/>
    <property type="match status" value="1"/>
</dbReference>
<name>A0A2V3IUQ2_9FLOR</name>
<accession>A0A2V3IUQ2</accession>
<dbReference type="STRING" id="448386.A0A2V3IUQ2"/>
<keyword evidence="2 4" id="KW-0442">Lipid degradation</keyword>
<evidence type="ECO:0000256" key="5">
    <source>
        <dbReference type="SAM" id="MobiDB-lite"/>
    </source>
</evidence>
<feature type="region of interest" description="Disordered" evidence="5">
    <location>
        <begin position="87"/>
        <end position="122"/>
    </location>
</feature>
<dbReference type="Proteomes" id="UP000247409">
    <property type="component" value="Unassembled WGS sequence"/>
</dbReference>
<dbReference type="GO" id="GO:0016042">
    <property type="term" value="P:lipid catabolic process"/>
    <property type="evidence" value="ECO:0007669"/>
    <property type="project" value="UniProtKB-UniRule"/>
</dbReference>
<dbReference type="Pfam" id="PF01734">
    <property type="entry name" value="Patatin"/>
    <property type="match status" value="1"/>
</dbReference>
<dbReference type="InterPro" id="IPR016035">
    <property type="entry name" value="Acyl_Trfase/lysoPLipase"/>
</dbReference>
<keyword evidence="3 4" id="KW-0443">Lipid metabolism</keyword>
<evidence type="ECO:0000259" key="6">
    <source>
        <dbReference type="PROSITE" id="PS51635"/>
    </source>
</evidence>
<dbReference type="GO" id="GO:0006631">
    <property type="term" value="P:fatty acid metabolic process"/>
    <property type="evidence" value="ECO:0007669"/>
    <property type="project" value="TreeGrafter"/>
</dbReference>
<dbReference type="GO" id="GO:0004620">
    <property type="term" value="F:phospholipase activity"/>
    <property type="evidence" value="ECO:0007669"/>
    <property type="project" value="TreeGrafter"/>
</dbReference>
<dbReference type="PANTHER" id="PTHR24185:SF1">
    <property type="entry name" value="CALCIUM-INDEPENDENT PHOSPHOLIPASE A2-GAMMA"/>
    <property type="match status" value="1"/>
</dbReference>
<evidence type="ECO:0000313" key="7">
    <source>
        <dbReference type="EMBL" id="PXF45866.1"/>
    </source>
</evidence>
<dbReference type="AlphaFoldDB" id="A0A2V3IUQ2"/>
<feature type="compositionally biased region" description="Polar residues" evidence="5">
    <location>
        <begin position="25"/>
        <end position="38"/>
    </location>
</feature>
<protein>
    <submittedName>
        <fullName evidence="7">Calcium-independent phospholipase A2-gamma</fullName>
    </submittedName>
</protein>
<feature type="region of interest" description="Disordered" evidence="5">
    <location>
        <begin position="1"/>
        <end position="48"/>
    </location>
</feature>
<feature type="compositionally biased region" description="Basic and acidic residues" evidence="5">
    <location>
        <begin position="87"/>
        <end position="101"/>
    </location>
</feature>
<reference evidence="7 8" key="1">
    <citation type="journal article" date="2018" name="Mol. Biol. Evol.">
        <title>Analysis of the draft genome of the red seaweed Gracilariopsis chorda provides insights into genome size evolution in Rhodophyta.</title>
        <authorList>
            <person name="Lee J."/>
            <person name="Yang E.C."/>
            <person name="Graf L."/>
            <person name="Yang J.H."/>
            <person name="Qiu H."/>
            <person name="Zel Zion U."/>
            <person name="Chan C.X."/>
            <person name="Stephens T.G."/>
            <person name="Weber A.P.M."/>
            <person name="Boo G.H."/>
            <person name="Boo S.M."/>
            <person name="Kim K.M."/>
            <person name="Shin Y."/>
            <person name="Jung M."/>
            <person name="Lee S.J."/>
            <person name="Yim H.S."/>
            <person name="Lee J.H."/>
            <person name="Bhattacharya D."/>
            <person name="Yoon H.S."/>
        </authorList>
    </citation>
    <scope>NUCLEOTIDE SEQUENCE [LARGE SCALE GENOMIC DNA]</scope>
    <source>
        <strain evidence="7 8">SKKU-2015</strain>
        <tissue evidence="7">Whole body</tissue>
    </source>
</reference>
<evidence type="ECO:0000256" key="1">
    <source>
        <dbReference type="ARBA" id="ARBA00022801"/>
    </source>
</evidence>
<evidence type="ECO:0000256" key="4">
    <source>
        <dbReference type="PROSITE-ProRule" id="PRU01161"/>
    </source>
</evidence>
<keyword evidence="8" id="KW-1185">Reference proteome</keyword>
<feature type="active site" description="Proton acceptor" evidence="4">
    <location>
        <position position="633"/>
    </location>
</feature>
<organism evidence="7 8">
    <name type="scientific">Gracilariopsis chorda</name>
    <dbReference type="NCBI Taxonomy" id="448386"/>
    <lineage>
        <taxon>Eukaryota</taxon>
        <taxon>Rhodophyta</taxon>
        <taxon>Florideophyceae</taxon>
        <taxon>Rhodymeniophycidae</taxon>
        <taxon>Gracilariales</taxon>
        <taxon>Gracilariaceae</taxon>
        <taxon>Gracilariopsis</taxon>
    </lineage>
</organism>
<comment type="caution">
    <text evidence="4">Lacks conserved residue(s) required for the propagation of feature annotation.</text>
</comment>
<feature type="short sequence motif" description="GXSXG" evidence="4">
    <location>
        <begin position="489"/>
        <end position="493"/>
    </location>
</feature>
<feature type="short sequence motif" description="DGA/G" evidence="4">
    <location>
        <begin position="633"/>
        <end position="635"/>
    </location>
</feature>
<proteinExistence type="predicted"/>
<dbReference type="EMBL" id="NBIV01000051">
    <property type="protein sequence ID" value="PXF45866.1"/>
    <property type="molecule type" value="Genomic_DNA"/>
</dbReference>
<dbReference type="PROSITE" id="PS51635">
    <property type="entry name" value="PNPLA"/>
    <property type="match status" value="1"/>
</dbReference>
<feature type="active site" description="Nucleophile" evidence="4">
    <location>
        <position position="491"/>
    </location>
</feature>
<comment type="caution">
    <text evidence="7">The sequence shown here is derived from an EMBL/GenBank/DDBJ whole genome shotgun (WGS) entry which is preliminary data.</text>
</comment>
<dbReference type="OrthoDB" id="630895at2759"/>
<evidence type="ECO:0000256" key="2">
    <source>
        <dbReference type="ARBA" id="ARBA00022963"/>
    </source>
</evidence>
<dbReference type="SUPFAM" id="SSF52151">
    <property type="entry name" value="FabD/lysophospholipase-like"/>
    <property type="match status" value="1"/>
</dbReference>
<dbReference type="GO" id="GO:0016020">
    <property type="term" value="C:membrane"/>
    <property type="evidence" value="ECO:0007669"/>
    <property type="project" value="TreeGrafter"/>
</dbReference>
<dbReference type="InterPro" id="IPR002641">
    <property type="entry name" value="PNPLA_dom"/>
</dbReference>
<feature type="domain" description="PNPLA" evidence="6">
    <location>
        <begin position="453"/>
        <end position="646"/>
    </location>
</feature>
<keyword evidence="1 4" id="KW-0378">Hydrolase</keyword>